<dbReference type="GO" id="GO:0017168">
    <property type="term" value="F:5-oxoprolinase (ATP-hydrolyzing) activity"/>
    <property type="evidence" value="ECO:0007669"/>
    <property type="project" value="TreeGrafter"/>
</dbReference>
<gene>
    <name evidence="3" type="ORF">OS493_033493</name>
</gene>
<evidence type="ECO:0000313" key="4">
    <source>
        <dbReference type="Proteomes" id="UP001163046"/>
    </source>
</evidence>
<dbReference type="PANTHER" id="PTHR11365">
    <property type="entry name" value="5-OXOPROLINASE RELATED"/>
    <property type="match status" value="1"/>
</dbReference>
<dbReference type="InterPro" id="IPR003692">
    <property type="entry name" value="Hydantoinase_B"/>
</dbReference>
<evidence type="ECO:0000313" key="3">
    <source>
        <dbReference type="EMBL" id="KAJ7376617.1"/>
    </source>
</evidence>
<evidence type="ECO:0000256" key="1">
    <source>
        <dbReference type="SAM" id="MobiDB-lite"/>
    </source>
</evidence>
<dbReference type="AlphaFoldDB" id="A0A9X0CUL6"/>
<accession>A0A9X0CUL6</accession>
<evidence type="ECO:0000259" key="2">
    <source>
        <dbReference type="Pfam" id="PF02538"/>
    </source>
</evidence>
<dbReference type="OrthoDB" id="6430661at2759"/>
<dbReference type="GO" id="GO:0006749">
    <property type="term" value="P:glutathione metabolic process"/>
    <property type="evidence" value="ECO:0007669"/>
    <property type="project" value="TreeGrafter"/>
</dbReference>
<dbReference type="GO" id="GO:0005829">
    <property type="term" value="C:cytosol"/>
    <property type="evidence" value="ECO:0007669"/>
    <property type="project" value="TreeGrafter"/>
</dbReference>
<reference evidence="3" key="1">
    <citation type="submission" date="2023-01" db="EMBL/GenBank/DDBJ databases">
        <title>Genome assembly of the deep-sea coral Lophelia pertusa.</title>
        <authorList>
            <person name="Herrera S."/>
            <person name="Cordes E."/>
        </authorList>
    </citation>
    <scope>NUCLEOTIDE SEQUENCE</scope>
    <source>
        <strain evidence="3">USNM1676648</strain>
        <tissue evidence="3">Polyp</tissue>
    </source>
</reference>
<keyword evidence="4" id="KW-1185">Reference proteome</keyword>
<proteinExistence type="predicted"/>
<dbReference type="EMBL" id="MU826394">
    <property type="protein sequence ID" value="KAJ7376617.1"/>
    <property type="molecule type" value="Genomic_DNA"/>
</dbReference>
<protein>
    <recommendedName>
        <fullName evidence="2">Hydantoinase B/oxoprolinase domain-containing protein</fullName>
    </recommendedName>
</protein>
<dbReference type="Pfam" id="PF02538">
    <property type="entry name" value="Hydantoinase_B"/>
    <property type="match status" value="1"/>
</dbReference>
<sequence>MGRVLQRTSISTNIKERLDFSCAMFGPDGGLVANAPHIPVHLGSMQENCTIPGLRYFVSISQFYRDSRWRDIFPRFATLGDDLKEGDVILSNHPSAGGTHLPDLTVITPVFYPGQPKPVFFVASRGHHADIGGSAPGSMPPNSHSIFEEGAVFKSFKVVKQGVFQEEALIEKLMDPAKYPGCSGTRNLHDNLSDLKAQVASNHKGIKLITGLIEEYSLPVVQAYMKYIQHNAEVAVREMLKEIAAKTKERTGKTILSSVDHMDDGSCIKLTISIDEKEGSAVFDFTGTGPEMYGNCNAPRAITFSAIIYCLRCMVKHAIPLNQGCLTPVKVIIPPGSVLDPTETAAVVGGNVLTSQRVVDVVLKAFEVCAASQGCMNNTTFGDEGCGYYETICGGSGAGPTWDGRSGVHVHMTNTRITDPEIIERRFPIILRRFHLNPGTGGNGFHRGGDGVVRELLFRRAQVLSVLGERRAFRPYGIKGGDPGSPGLSLLLKADGRIINLGGKASVNMKPGDCYRVQTPGGGGYGAATGSLGQENDVGDPPSRREQEQPQHFAACGSLHNYKMMQESA</sequence>
<feature type="domain" description="Hydantoinase B/oxoprolinase" evidence="2">
    <location>
        <begin position="1"/>
        <end position="527"/>
    </location>
</feature>
<dbReference type="PANTHER" id="PTHR11365:SF2">
    <property type="entry name" value="5-OXOPROLINASE"/>
    <property type="match status" value="1"/>
</dbReference>
<dbReference type="InterPro" id="IPR045079">
    <property type="entry name" value="Oxoprolinase-like"/>
</dbReference>
<name>A0A9X0CUL6_9CNID</name>
<comment type="caution">
    <text evidence="3">The sequence shown here is derived from an EMBL/GenBank/DDBJ whole genome shotgun (WGS) entry which is preliminary data.</text>
</comment>
<organism evidence="3 4">
    <name type="scientific">Desmophyllum pertusum</name>
    <dbReference type="NCBI Taxonomy" id="174260"/>
    <lineage>
        <taxon>Eukaryota</taxon>
        <taxon>Metazoa</taxon>
        <taxon>Cnidaria</taxon>
        <taxon>Anthozoa</taxon>
        <taxon>Hexacorallia</taxon>
        <taxon>Scleractinia</taxon>
        <taxon>Caryophylliina</taxon>
        <taxon>Caryophylliidae</taxon>
        <taxon>Desmophyllum</taxon>
    </lineage>
</organism>
<dbReference type="Proteomes" id="UP001163046">
    <property type="component" value="Unassembled WGS sequence"/>
</dbReference>
<feature type="region of interest" description="Disordered" evidence="1">
    <location>
        <begin position="525"/>
        <end position="550"/>
    </location>
</feature>